<evidence type="ECO:0000313" key="3">
    <source>
        <dbReference type="Proteomes" id="UP000323142"/>
    </source>
</evidence>
<protein>
    <recommendedName>
        <fullName evidence="4">Lysozyme inhibitor LprI N-terminal domain-containing protein</fullName>
    </recommendedName>
</protein>
<reference evidence="2 3" key="2">
    <citation type="submission" date="2019-09" db="EMBL/GenBank/DDBJ databases">
        <authorList>
            <person name="Jin C."/>
        </authorList>
    </citation>
    <scope>NUCLEOTIDE SEQUENCE [LARGE SCALE GENOMIC DNA]</scope>
    <source>
        <strain evidence="2 3">BN140002</strain>
    </source>
</reference>
<keyword evidence="1" id="KW-0732">Signal</keyword>
<evidence type="ECO:0008006" key="4">
    <source>
        <dbReference type="Google" id="ProtNLM"/>
    </source>
</evidence>
<organism evidence="2 3">
    <name type="scientific">Salinarimonas soli</name>
    <dbReference type="NCBI Taxonomy" id="1638099"/>
    <lineage>
        <taxon>Bacteria</taxon>
        <taxon>Pseudomonadati</taxon>
        <taxon>Pseudomonadota</taxon>
        <taxon>Alphaproteobacteria</taxon>
        <taxon>Hyphomicrobiales</taxon>
        <taxon>Salinarimonadaceae</taxon>
        <taxon>Salinarimonas</taxon>
    </lineage>
</organism>
<reference evidence="2 3" key="1">
    <citation type="submission" date="2019-09" db="EMBL/GenBank/DDBJ databases">
        <title>Salinarimonas rosea gen. nov., sp. nov., a new member of the a-2 subgroup of the Proteobacteria.</title>
        <authorList>
            <person name="Liu J."/>
        </authorList>
    </citation>
    <scope>NUCLEOTIDE SEQUENCE [LARGE SCALE GENOMIC DNA]</scope>
    <source>
        <strain evidence="2 3">BN140002</strain>
    </source>
</reference>
<proteinExistence type="predicted"/>
<dbReference type="OrthoDB" id="7960860at2"/>
<dbReference type="RefSeq" id="WP_149818568.1">
    <property type="nucleotide sequence ID" value="NZ_VUOA01000025.1"/>
</dbReference>
<name>A0A5B2VCX1_9HYPH</name>
<accession>A0A5B2VCX1</accession>
<evidence type="ECO:0000256" key="1">
    <source>
        <dbReference type="SAM" id="SignalP"/>
    </source>
</evidence>
<dbReference type="AlphaFoldDB" id="A0A5B2VCX1"/>
<dbReference type="Proteomes" id="UP000323142">
    <property type="component" value="Unassembled WGS sequence"/>
</dbReference>
<keyword evidence="3" id="KW-1185">Reference proteome</keyword>
<dbReference type="EMBL" id="VUOA01000025">
    <property type="protein sequence ID" value="KAA2236595.1"/>
    <property type="molecule type" value="Genomic_DNA"/>
</dbReference>
<feature type="chain" id="PRO_5022815596" description="Lysozyme inhibitor LprI N-terminal domain-containing protein" evidence="1">
    <location>
        <begin position="23"/>
        <end position="114"/>
    </location>
</feature>
<gene>
    <name evidence="2" type="ORF">F0L46_14075</name>
</gene>
<evidence type="ECO:0000313" key="2">
    <source>
        <dbReference type="EMBL" id="KAA2236595.1"/>
    </source>
</evidence>
<sequence>MHLSPSLVLLAALAGAPGAAHAAGVPVFDGSRDCRAAAALDQVDRRTEGDCAADERDARAKLVRRWGEFADADRRFCTQETRTGGPPSYVDLLVCLQIAKGNTDDRRRESRERR</sequence>
<feature type="signal peptide" evidence="1">
    <location>
        <begin position="1"/>
        <end position="22"/>
    </location>
</feature>
<comment type="caution">
    <text evidence="2">The sequence shown here is derived from an EMBL/GenBank/DDBJ whole genome shotgun (WGS) entry which is preliminary data.</text>
</comment>